<accession>A0A401TNP3</accession>
<feature type="region of interest" description="Disordered" evidence="1">
    <location>
        <begin position="66"/>
        <end position="121"/>
    </location>
</feature>
<feature type="compositionally biased region" description="Gly residues" evidence="1">
    <location>
        <begin position="69"/>
        <end position="88"/>
    </location>
</feature>
<feature type="region of interest" description="Disordered" evidence="1">
    <location>
        <begin position="17"/>
        <end position="51"/>
    </location>
</feature>
<evidence type="ECO:0000313" key="2">
    <source>
        <dbReference type="EMBL" id="GCC44249.1"/>
    </source>
</evidence>
<name>A0A401TNP3_CHIPU</name>
<reference evidence="2 3" key="1">
    <citation type="journal article" date="2018" name="Nat. Ecol. Evol.">
        <title>Shark genomes provide insights into elasmobranch evolution and the origin of vertebrates.</title>
        <authorList>
            <person name="Hara Y"/>
            <person name="Yamaguchi K"/>
            <person name="Onimaru K"/>
            <person name="Kadota M"/>
            <person name="Koyanagi M"/>
            <person name="Keeley SD"/>
            <person name="Tatsumi K"/>
            <person name="Tanaka K"/>
            <person name="Motone F"/>
            <person name="Kageyama Y"/>
            <person name="Nozu R"/>
            <person name="Adachi N"/>
            <person name="Nishimura O"/>
            <person name="Nakagawa R"/>
            <person name="Tanegashima C"/>
            <person name="Kiyatake I"/>
            <person name="Matsumoto R"/>
            <person name="Murakumo K"/>
            <person name="Nishida K"/>
            <person name="Terakita A"/>
            <person name="Kuratani S"/>
            <person name="Sato K"/>
            <person name="Hyodo S Kuraku.S."/>
        </authorList>
    </citation>
    <scope>NUCLEOTIDE SEQUENCE [LARGE SCALE GENOMIC DNA]</scope>
</reference>
<comment type="caution">
    <text evidence="2">The sequence shown here is derived from an EMBL/GenBank/DDBJ whole genome shotgun (WGS) entry which is preliminary data.</text>
</comment>
<feature type="compositionally biased region" description="Basic and acidic residues" evidence="1">
    <location>
        <begin position="31"/>
        <end position="41"/>
    </location>
</feature>
<proteinExistence type="predicted"/>
<protein>
    <submittedName>
        <fullName evidence="2">Uncharacterized protein</fullName>
    </submittedName>
</protein>
<dbReference type="Proteomes" id="UP000287033">
    <property type="component" value="Unassembled WGS sequence"/>
</dbReference>
<dbReference type="AlphaFoldDB" id="A0A401TNP3"/>
<dbReference type="EMBL" id="BEZZ01122183">
    <property type="protein sequence ID" value="GCC44249.1"/>
    <property type="molecule type" value="Genomic_DNA"/>
</dbReference>
<sequence length="207" mass="22575">MARGWVGRCRGEVRKILEASRSRPFPTYRTPEAHTPARESKPVSSSEGFRSPHAEPLYAAVSSIKPQGVGAGGIGGDQAGGGGVGGAGPPTANRDSPRKARPANRNRPPAALRQSPPSMYHRLRPERGSLRLAGSCPEVTWLCPPGPLAFGPAVWSASREDWGKKRFIKGDFDRHPLSFNKKNRWGCWKGLAAICFRGYQRPSRLPW</sequence>
<evidence type="ECO:0000256" key="1">
    <source>
        <dbReference type="SAM" id="MobiDB-lite"/>
    </source>
</evidence>
<keyword evidence="3" id="KW-1185">Reference proteome</keyword>
<organism evidence="2 3">
    <name type="scientific">Chiloscyllium punctatum</name>
    <name type="common">Brownbanded bambooshark</name>
    <name type="synonym">Hemiscyllium punctatum</name>
    <dbReference type="NCBI Taxonomy" id="137246"/>
    <lineage>
        <taxon>Eukaryota</taxon>
        <taxon>Metazoa</taxon>
        <taxon>Chordata</taxon>
        <taxon>Craniata</taxon>
        <taxon>Vertebrata</taxon>
        <taxon>Chondrichthyes</taxon>
        <taxon>Elasmobranchii</taxon>
        <taxon>Galeomorphii</taxon>
        <taxon>Galeoidea</taxon>
        <taxon>Orectolobiformes</taxon>
        <taxon>Hemiscylliidae</taxon>
        <taxon>Chiloscyllium</taxon>
    </lineage>
</organism>
<evidence type="ECO:0000313" key="3">
    <source>
        <dbReference type="Proteomes" id="UP000287033"/>
    </source>
</evidence>
<gene>
    <name evidence="2" type="ORF">chiPu_0028072</name>
</gene>